<proteinExistence type="predicted"/>
<dbReference type="NCBIfam" id="TIGR02605">
    <property type="entry name" value="CxxC_CxxC_SSSS"/>
    <property type="match status" value="1"/>
</dbReference>
<evidence type="ECO:0000259" key="1">
    <source>
        <dbReference type="SMART" id="SM00834"/>
    </source>
</evidence>
<name>X0VM69_9ZZZZ</name>
<sequence length="82" mass="8829">QCGHRFESFQKMTDEPLEDCPECGGKVRRLIGAGAGIIFKGKGFYTTDHGKTYGRGDGGASCDRETPCCGRGAPCEKSPRNK</sequence>
<accession>X0VM69</accession>
<protein>
    <recommendedName>
        <fullName evidence="1">Putative regulatory protein FmdB zinc ribbon domain-containing protein</fullName>
    </recommendedName>
</protein>
<evidence type="ECO:0000313" key="2">
    <source>
        <dbReference type="EMBL" id="GAG12292.1"/>
    </source>
</evidence>
<dbReference type="InterPro" id="IPR013429">
    <property type="entry name" value="Regulatory_FmdB_Zinc_ribbon"/>
</dbReference>
<dbReference type="AlphaFoldDB" id="X0VM69"/>
<dbReference type="SMART" id="SM00834">
    <property type="entry name" value="CxxC_CXXC_SSSS"/>
    <property type="match status" value="1"/>
</dbReference>
<reference evidence="2" key="1">
    <citation type="journal article" date="2014" name="Front. Microbiol.">
        <title>High frequency of phylogenetically diverse reductive dehalogenase-homologous genes in deep subseafloor sedimentary metagenomes.</title>
        <authorList>
            <person name="Kawai M."/>
            <person name="Futagami T."/>
            <person name="Toyoda A."/>
            <person name="Takaki Y."/>
            <person name="Nishi S."/>
            <person name="Hori S."/>
            <person name="Arai W."/>
            <person name="Tsubouchi T."/>
            <person name="Morono Y."/>
            <person name="Uchiyama I."/>
            <person name="Ito T."/>
            <person name="Fujiyama A."/>
            <person name="Inagaki F."/>
            <person name="Takami H."/>
        </authorList>
    </citation>
    <scope>NUCLEOTIDE SEQUENCE</scope>
    <source>
        <strain evidence="2">Expedition CK06-06</strain>
    </source>
</reference>
<dbReference type="PANTHER" id="PTHR34404:SF2">
    <property type="entry name" value="CONSERVED SERINE RICH PROTEIN"/>
    <property type="match status" value="1"/>
</dbReference>
<dbReference type="Pfam" id="PF09723">
    <property type="entry name" value="Zn_ribbon_8"/>
    <property type="match status" value="1"/>
</dbReference>
<comment type="caution">
    <text evidence="2">The sequence shown here is derived from an EMBL/GenBank/DDBJ whole genome shotgun (WGS) entry which is preliminary data.</text>
</comment>
<dbReference type="EMBL" id="BARS01027480">
    <property type="protein sequence ID" value="GAG12292.1"/>
    <property type="molecule type" value="Genomic_DNA"/>
</dbReference>
<gene>
    <name evidence="2" type="ORF">S01H1_43165</name>
</gene>
<organism evidence="2">
    <name type="scientific">marine sediment metagenome</name>
    <dbReference type="NCBI Taxonomy" id="412755"/>
    <lineage>
        <taxon>unclassified sequences</taxon>
        <taxon>metagenomes</taxon>
        <taxon>ecological metagenomes</taxon>
    </lineage>
</organism>
<dbReference type="PANTHER" id="PTHR34404">
    <property type="entry name" value="REGULATORY PROTEIN, FMDB FAMILY"/>
    <property type="match status" value="1"/>
</dbReference>
<feature type="domain" description="Putative regulatory protein FmdB zinc ribbon" evidence="1">
    <location>
        <begin position="1"/>
        <end position="32"/>
    </location>
</feature>
<feature type="non-terminal residue" evidence="2">
    <location>
        <position position="1"/>
    </location>
</feature>